<dbReference type="Proteomes" id="UP000557217">
    <property type="component" value="Unassembled WGS sequence"/>
</dbReference>
<protein>
    <submittedName>
        <fullName evidence="1">Uncharacterized protein</fullName>
    </submittedName>
</protein>
<evidence type="ECO:0000313" key="1">
    <source>
        <dbReference type="EMBL" id="MBB5148463.1"/>
    </source>
</evidence>
<evidence type="ECO:0000313" key="2">
    <source>
        <dbReference type="Proteomes" id="UP000557217"/>
    </source>
</evidence>
<proteinExistence type="predicted"/>
<dbReference type="AlphaFoldDB" id="A0A840PR33"/>
<organism evidence="1 2">
    <name type="scientific">Ureibacillus thermosphaericus</name>
    <dbReference type="NCBI Taxonomy" id="51173"/>
    <lineage>
        <taxon>Bacteria</taxon>
        <taxon>Bacillati</taxon>
        <taxon>Bacillota</taxon>
        <taxon>Bacilli</taxon>
        <taxon>Bacillales</taxon>
        <taxon>Caryophanaceae</taxon>
        <taxon>Ureibacillus</taxon>
    </lineage>
</organism>
<comment type="caution">
    <text evidence="1">The sequence shown here is derived from an EMBL/GenBank/DDBJ whole genome shotgun (WGS) entry which is preliminary data.</text>
</comment>
<sequence>MVSNSKQKEIVAKIMNEIEIMDEKEFEALYNQLDIDHQMFVDGAIRKFADFAVDSEHGDSDK</sequence>
<accession>A0A840PR33</accession>
<dbReference type="RefSeq" id="WP_168412078.1">
    <property type="nucleotide sequence ID" value="NZ_JAAXPW010000007.1"/>
</dbReference>
<keyword evidence="2" id="KW-1185">Reference proteome</keyword>
<dbReference type="EMBL" id="JACHGZ010000006">
    <property type="protein sequence ID" value="MBB5148463.1"/>
    <property type="molecule type" value="Genomic_DNA"/>
</dbReference>
<gene>
    <name evidence="1" type="ORF">HNR36_000849</name>
</gene>
<reference evidence="1 2" key="1">
    <citation type="submission" date="2020-08" db="EMBL/GenBank/DDBJ databases">
        <title>Genomic Encyclopedia of Type Strains, Phase IV (KMG-IV): sequencing the most valuable type-strain genomes for metagenomic binning, comparative biology and taxonomic classification.</title>
        <authorList>
            <person name="Goeker M."/>
        </authorList>
    </citation>
    <scope>NUCLEOTIDE SEQUENCE [LARGE SCALE GENOMIC DNA]</scope>
    <source>
        <strain evidence="1 2">DSM 10633</strain>
    </source>
</reference>
<name>A0A840PR33_URETH</name>